<dbReference type="STRING" id="238.BBD35_15500"/>
<dbReference type="SUPFAM" id="SSF48498">
    <property type="entry name" value="Tetracyclin repressor-like, C-terminal domain"/>
    <property type="match status" value="1"/>
</dbReference>
<dbReference type="PROSITE" id="PS50977">
    <property type="entry name" value="HTH_TETR_2"/>
    <property type="match status" value="1"/>
</dbReference>
<dbReference type="InterPro" id="IPR001647">
    <property type="entry name" value="HTH_TetR"/>
</dbReference>
<keyword evidence="3" id="KW-0804">Transcription</keyword>
<dbReference type="SUPFAM" id="SSF46689">
    <property type="entry name" value="Homeodomain-like"/>
    <property type="match status" value="1"/>
</dbReference>
<dbReference type="InterPro" id="IPR036271">
    <property type="entry name" value="Tet_transcr_reg_TetR-rel_C_sf"/>
</dbReference>
<dbReference type="OrthoDB" id="9795242at2"/>
<comment type="caution">
    <text evidence="6">The sequence shown here is derived from an EMBL/GenBank/DDBJ whole genome shotgun (WGS) entry which is preliminary data.</text>
</comment>
<dbReference type="RefSeq" id="WP_070905043.1">
    <property type="nucleotide sequence ID" value="NZ_CP016378.1"/>
</dbReference>
<reference evidence="6 7" key="1">
    <citation type="submission" date="2016-11" db="EMBL/GenBank/DDBJ databases">
        <title>Genome sequence and comparative genomic analysis of clinical strain Elizabethkingia meningoseptica 61421 PRCM.</title>
        <authorList>
            <person name="Wang M."/>
            <person name="Hu S."/>
            <person name="Cao L."/>
            <person name="Jiang T."/>
            <person name="Zhou Y."/>
            <person name="Ming D."/>
        </authorList>
    </citation>
    <scope>NUCLEOTIDE SEQUENCE [LARGE SCALE GENOMIC DNA]</scope>
    <source>
        <strain evidence="6 7">61421 PRCM</strain>
    </source>
</reference>
<accession>A0A1T3FK39</accession>
<dbReference type="Proteomes" id="UP000188947">
    <property type="component" value="Unassembled WGS sequence"/>
</dbReference>
<dbReference type="PANTHER" id="PTHR47506">
    <property type="entry name" value="TRANSCRIPTIONAL REGULATORY PROTEIN"/>
    <property type="match status" value="1"/>
</dbReference>
<dbReference type="Gene3D" id="1.10.10.60">
    <property type="entry name" value="Homeodomain-like"/>
    <property type="match status" value="1"/>
</dbReference>
<evidence type="ECO:0000256" key="1">
    <source>
        <dbReference type="ARBA" id="ARBA00023015"/>
    </source>
</evidence>
<name>A0A1T3FK39_ELIME</name>
<feature type="domain" description="HTH tetR-type" evidence="5">
    <location>
        <begin position="6"/>
        <end position="66"/>
    </location>
</feature>
<dbReference type="Gene3D" id="1.10.357.10">
    <property type="entry name" value="Tetracycline Repressor, domain 2"/>
    <property type="match status" value="1"/>
</dbReference>
<evidence type="ECO:0000256" key="4">
    <source>
        <dbReference type="PROSITE-ProRule" id="PRU00335"/>
    </source>
</evidence>
<keyword evidence="1" id="KW-0805">Transcription regulation</keyword>
<evidence type="ECO:0000313" key="6">
    <source>
        <dbReference type="EMBL" id="OOH96023.1"/>
    </source>
</evidence>
<dbReference type="AlphaFoldDB" id="A0A1T3FK39"/>
<sequence length="192" mass="22247">MPRNKEFDYHEKLESVRNLFWEKGYHATSIHDIVAVMKLNRSSIYNTYGNKHTLFLECLKDYAQMKTAQYKKASKYSKNAFEALSHTVHYVMNQTIKDKKACLIVRSIFELGDTDAEVRAFIAVNAAVLEEIFRELIDRAKEDGDIKDTIPSDLASKYILSGFSGFYKYYMLSGNKKEVEEMIDFMLMGMKA</sequence>
<dbReference type="PANTHER" id="PTHR47506:SF10">
    <property type="entry name" value="TRANSCRIPTIONAL REGULATORY PROTEIN"/>
    <property type="match status" value="1"/>
</dbReference>
<evidence type="ECO:0000256" key="3">
    <source>
        <dbReference type="ARBA" id="ARBA00023163"/>
    </source>
</evidence>
<evidence type="ECO:0000259" key="5">
    <source>
        <dbReference type="PROSITE" id="PS50977"/>
    </source>
</evidence>
<dbReference type="GO" id="GO:0003677">
    <property type="term" value="F:DNA binding"/>
    <property type="evidence" value="ECO:0007669"/>
    <property type="project" value="UniProtKB-UniRule"/>
</dbReference>
<protein>
    <submittedName>
        <fullName evidence="6">TetR family transcriptional regulator</fullName>
    </submittedName>
</protein>
<proteinExistence type="predicted"/>
<dbReference type="eggNOG" id="COG1309">
    <property type="taxonomic scope" value="Bacteria"/>
</dbReference>
<dbReference type="Pfam" id="PF00440">
    <property type="entry name" value="TetR_N"/>
    <property type="match status" value="1"/>
</dbReference>
<keyword evidence="7" id="KW-1185">Reference proteome</keyword>
<evidence type="ECO:0000313" key="7">
    <source>
        <dbReference type="Proteomes" id="UP000188947"/>
    </source>
</evidence>
<evidence type="ECO:0000256" key="2">
    <source>
        <dbReference type="ARBA" id="ARBA00023125"/>
    </source>
</evidence>
<gene>
    <name evidence="6" type="ORF">BMF97_06610</name>
</gene>
<dbReference type="InterPro" id="IPR009057">
    <property type="entry name" value="Homeodomain-like_sf"/>
</dbReference>
<organism evidence="6 7">
    <name type="scientific">Elizabethkingia meningoseptica</name>
    <name type="common">Chryseobacterium meningosepticum</name>
    <dbReference type="NCBI Taxonomy" id="238"/>
    <lineage>
        <taxon>Bacteria</taxon>
        <taxon>Pseudomonadati</taxon>
        <taxon>Bacteroidota</taxon>
        <taxon>Flavobacteriia</taxon>
        <taxon>Flavobacteriales</taxon>
        <taxon>Weeksellaceae</taxon>
        <taxon>Elizabethkingia</taxon>
    </lineage>
</organism>
<feature type="DNA-binding region" description="H-T-H motif" evidence="4">
    <location>
        <begin position="29"/>
        <end position="48"/>
    </location>
</feature>
<dbReference type="EMBL" id="MPOG01000008">
    <property type="protein sequence ID" value="OOH96023.1"/>
    <property type="molecule type" value="Genomic_DNA"/>
</dbReference>
<keyword evidence="2 4" id="KW-0238">DNA-binding</keyword>